<name>A0A9P7V303_9AGAR</name>
<evidence type="ECO:0000313" key="2">
    <source>
        <dbReference type="Proteomes" id="UP001049176"/>
    </source>
</evidence>
<protein>
    <submittedName>
        <fullName evidence="1">Uncharacterized protein</fullName>
    </submittedName>
</protein>
<dbReference type="RefSeq" id="XP_043015869.1">
    <property type="nucleotide sequence ID" value="XM_043147163.1"/>
</dbReference>
<dbReference type="OrthoDB" id="432685at2759"/>
<dbReference type="Proteomes" id="UP001049176">
    <property type="component" value="Chromosome 1"/>
</dbReference>
<proteinExistence type="predicted"/>
<dbReference type="KEGG" id="more:E1B28_001252"/>
<gene>
    <name evidence="1" type="ORF">E1B28_001252</name>
</gene>
<comment type="caution">
    <text evidence="1">The sequence shown here is derived from an EMBL/GenBank/DDBJ whole genome shotgun (WGS) entry which is preliminary data.</text>
</comment>
<sequence length="125" mass="14503">MVSALFYTGTKYEGVRFRKALLETIPEIDALAHLVIPTHPKRKPHDRMLHHFRFILPLLTADEDELTPLHYYDSAIQLARNSHREPTEKVFELGMEMADVIRNTLNETRLEMLQGSSTQLNESDE</sequence>
<dbReference type="EMBL" id="CM032181">
    <property type="protein sequence ID" value="KAG7099399.1"/>
    <property type="molecule type" value="Genomic_DNA"/>
</dbReference>
<keyword evidence="2" id="KW-1185">Reference proteome</keyword>
<evidence type="ECO:0000313" key="1">
    <source>
        <dbReference type="EMBL" id="KAG7099399.1"/>
    </source>
</evidence>
<organism evidence="1 2">
    <name type="scientific">Marasmius oreades</name>
    <name type="common">fairy-ring Marasmius</name>
    <dbReference type="NCBI Taxonomy" id="181124"/>
    <lineage>
        <taxon>Eukaryota</taxon>
        <taxon>Fungi</taxon>
        <taxon>Dikarya</taxon>
        <taxon>Basidiomycota</taxon>
        <taxon>Agaricomycotina</taxon>
        <taxon>Agaricomycetes</taxon>
        <taxon>Agaricomycetidae</taxon>
        <taxon>Agaricales</taxon>
        <taxon>Marasmiineae</taxon>
        <taxon>Marasmiaceae</taxon>
        <taxon>Marasmius</taxon>
    </lineage>
</organism>
<reference evidence="1" key="1">
    <citation type="journal article" date="2021" name="Genome Biol. Evol.">
        <title>The assembled and annotated genome of the fairy-ring fungus Marasmius oreades.</title>
        <authorList>
            <person name="Hiltunen M."/>
            <person name="Ament-Velasquez S.L."/>
            <person name="Johannesson H."/>
        </authorList>
    </citation>
    <scope>NUCLEOTIDE SEQUENCE</scope>
    <source>
        <strain evidence="1">03SP1</strain>
    </source>
</reference>
<dbReference type="AlphaFoldDB" id="A0A9P7V303"/>
<accession>A0A9P7V303</accession>
<dbReference type="GeneID" id="66070328"/>